<dbReference type="PANTHER" id="PTHR43626">
    <property type="entry name" value="ACYL-COA N-ACYLTRANSFERASE"/>
    <property type="match status" value="1"/>
</dbReference>
<dbReference type="EMBL" id="CP121694">
    <property type="protein sequence ID" value="WRO23092.1"/>
    <property type="molecule type" value="Genomic_DNA"/>
</dbReference>
<feature type="domain" description="N-acetyltransferase" evidence="3">
    <location>
        <begin position="1"/>
        <end position="150"/>
    </location>
</feature>
<dbReference type="PROSITE" id="PS51186">
    <property type="entry name" value="GNAT"/>
    <property type="match status" value="1"/>
</dbReference>
<dbReference type="GO" id="GO:0008080">
    <property type="term" value="F:N-acetyltransferase activity"/>
    <property type="evidence" value="ECO:0007669"/>
    <property type="project" value="InterPro"/>
</dbReference>
<evidence type="ECO:0000259" key="3">
    <source>
        <dbReference type="PROSITE" id="PS51186"/>
    </source>
</evidence>
<dbReference type="InterPro" id="IPR016181">
    <property type="entry name" value="Acyl_CoA_acyltransferase"/>
</dbReference>
<name>A0AAU0US90_9FIRM</name>
<dbReference type="InterPro" id="IPR045039">
    <property type="entry name" value="NSI-like"/>
</dbReference>
<evidence type="ECO:0000256" key="1">
    <source>
        <dbReference type="ARBA" id="ARBA00022679"/>
    </source>
</evidence>
<dbReference type="NCBIfam" id="NF005840">
    <property type="entry name" value="PRK07757.1"/>
    <property type="match status" value="1"/>
</dbReference>
<dbReference type="AlphaFoldDB" id="A0AAU0US90"/>
<organism evidence="4 5">
    <name type="scientific">Metallumcola ferriviriculae</name>
    <dbReference type="NCBI Taxonomy" id="3039180"/>
    <lineage>
        <taxon>Bacteria</taxon>
        <taxon>Bacillati</taxon>
        <taxon>Bacillota</taxon>
        <taxon>Clostridia</taxon>
        <taxon>Neomoorellales</taxon>
        <taxon>Desulfitibacteraceae</taxon>
        <taxon>Metallumcola</taxon>
    </lineage>
</organism>
<dbReference type="RefSeq" id="WP_366922478.1">
    <property type="nucleotide sequence ID" value="NZ_CP121694.1"/>
</dbReference>
<dbReference type="KEGG" id="dbc:MFMK1_002940"/>
<dbReference type="InterPro" id="IPR000182">
    <property type="entry name" value="GNAT_dom"/>
</dbReference>
<dbReference type="Gene3D" id="3.40.630.30">
    <property type="match status" value="1"/>
</dbReference>
<gene>
    <name evidence="4" type="ORF">MFMK1_002940</name>
</gene>
<keyword evidence="2" id="KW-0012">Acyltransferase</keyword>
<evidence type="ECO:0000256" key="2">
    <source>
        <dbReference type="ARBA" id="ARBA00023315"/>
    </source>
</evidence>
<keyword evidence="1" id="KW-0808">Transferase</keyword>
<evidence type="ECO:0000313" key="4">
    <source>
        <dbReference type="EMBL" id="WRO23092.1"/>
    </source>
</evidence>
<reference evidence="4 5" key="1">
    <citation type="submission" date="2023-04" db="EMBL/GenBank/DDBJ databases">
        <authorList>
            <person name="Hsu D."/>
        </authorList>
    </citation>
    <scope>NUCLEOTIDE SEQUENCE [LARGE SCALE GENOMIC DNA]</scope>
    <source>
        <strain evidence="4 5">MK1</strain>
    </source>
</reference>
<dbReference type="PANTHER" id="PTHR43626:SF4">
    <property type="entry name" value="GCN5-RELATED N-ACETYLTRANSFERASE 2, CHLOROPLASTIC"/>
    <property type="match status" value="1"/>
</dbReference>
<dbReference type="Proteomes" id="UP001329915">
    <property type="component" value="Chromosome"/>
</dbReference>
<keyword evidence="5" id="KW-1185">Reference proteome</keyword>
<dbReference type="Pfam" id="PF00583">
    <property type="entry name" value="Acetyltransf_1"/>
    <property type="match status" value="1"/>
</dbReference>
<dbReference type="GO" id="GO:0005737">
    <property type="term" value="C:cytoplasm"/>
    <property type="evidence" value="ECO:0007669"/>
    <property type="project" value="TreeGrafter"/>
</dbReference>
<dbReference type="CDD" id="cd04301">
    <property type="entry name" value="NAT_SF"/>
    <property type="match status" value="1"/>
</dbReference>
<accession>A0AAU0US90</accession>
<sequence>MIIRKAVMDDVEYMHGIINKYAEERLMLARSRSMFYESLRDYTVVEHQGQVVGVGGLHILWADLGEIRSLAIAPDFVKQGVGRKLVQELEKQAKDLRIPKVFALTYQPGFFAKCGYTEISNKDLPHKVWKECINCPKFPDCDEHAVIKEI</sequence>
<evidence type="ECO:0000313" key="5">
    <source>
        <dbReference type="Proteomes" id="UP001329915"/>
    </source>
</evidence>
<dbReference type="SUPFAM" id="SSF55729">
    <property type="entry name" value="Acyl-CoA N-acyltransferases (Nat)"/>
    <property type="match status" value="1"/>
</dbReference>
<proteinExistence type="predicted"/>
<protein>
    <submittedName>
        <fullName evidence="4">N-acetyltransferase</fullName>
    </submittedName>
</protein>